<evidence type="ECO:0000313" key="3">
    <source>
        <dbReference type="EMBL" id="ROQ01818.1"/>
    </source>
</evidence>
<proteinExistence type="predicted"/>
<dbReference type="AlphaFoldDB" id="A0A3N1ME32"/>
<sequence>MTEPPDRDSLVAFFDRWTDLVRAVDFDTARAMFDPDLVAFGTFADFITERDAVIAGQWRQVWPTIADYRFRTEAMHCDVSPDRLMATVAVPWSSTGFREDGRPFERNGRATVTLRRDGLAGPWRGVHTHLSLNRGTPDRSFGRPTALA</sequence>
<feature type="domain" description="SnoaL-like" evidence="2">
    <location>
        <begin position="12"/>
        <end position="132"/>
    </location>
</feature>
<feature type="region of interest" description="Disordered" evidence="1">
    <location>
        <begin position="128"/>
        <end position="148"/>
    </location>
</feature>
<evidence type="ECO:0000256" key="1">
    <source>
        <dbReference type="SAM" id="MobiDB-lite"/>
    </source>
</evidence>
<comment type="caution">
    <text evidence="3">The sequence shown here is derived from an EMBL/GenBank/DDBJ whole genome shotgun (WGS) entry which is preliminary data.</text>
</comment>
<protein>
    <submittedName>
        <fullName evidence="3">Ketosteroid isomerase-like protein</fullName>
    </submittedName>
</protein>
<dbReference type="SUPFAM" id="SSF54427">
    <property type="entry name" value="NTF2-like"/>
    <property type="match status" value="1"/>
</dbReference>
<dbReference type="InterPro" id="IPR032710">
    <property type="entry name" value="NTF2-like_dom_sf"/>
</dbReference>
<dbReference type="GO" id="GO:0016853">
    <property type="term" value="F:isomerase activity"/>
    <property type="evidence" value="ECO:0007669"/>
    <property type="project" value="UniProtKB-KW"/>
</dbReference>
<dbReference type="Gene3D" id="3.10.450.50">
    <property type="match status" value="1"/>
</dbReference>
<dbReference type="InterPro" id="IPR037401">
    <property type="entry name" value="SnoaL-like"/>
</dbReference>
<reference evidence="3 4" key="1">
    <citation type="submission" date="2018-11" db="EMBL/GenBank/DDBJ databases">
        <title>Genomic Encyclopedia of Type Strains, Phase IV (KMG-IV): sequencing the most valuable type-strain genomes for metagenomic binning, comparative biology and taxonomic classification.</title>
        <authorList>
            <person name="Goeker M."/>
        </authorList>
    </citation>
    <scope>NUCLEOTIDE SEQUENCE [LARGE SCALE GENOMIC DNA]</scope>
    <source>
        <strain evidence="3 4">DSM 5900</strain>
    </source>
</reference>
<gene>
    <name evidence="3" type="ORF">EDC65_1005</name>
</gene>
<organism evidence="3 4">
    <name type="scientific">Stella humosa</name>
    <dbReference type="NCBI Taxonomy" id="94"/>
    <lineage>
        <taxon>Bacteria</taxon>
        <taxon>Pseudomonadati</taxon>
        <taxon>Pseudomonadota</taxon>
        <taxon>Alphaproteobacteria</taxon>
        <taxon>Rhodospirillales</taxon>
        <taxon>Stellaceae</taxon>
        <taxon>Stella</taxon>
    </lineage>
</organism>
<dbReference type="Pfam" id="PF13474">
    <property type="entry name" value="SnoaL_3"/>
    <property type="match status" value="1"/>
</dbReference>
<keyword evidence="3" id="KW-0413">Isomerase</keyword>
<evidence type="ECO:0000313" key="4">
    <source>
        <dbReference type="Proteomes" id="UP000278222"/>
    </source>
</evidence>
<evidence type="ECO:0000259" key="2">
    <source>
        <dbReference type="Pfam" id="PF13474"/>
    </source>
</evidence>
<dbReference type="RefSeq" id="WP_170216334.1">
    <property type="nucleotide sequence ID" value="NZ_AP019700.1"/>
</dbReference>
<accession>A0A3N1ME32</accession>
<dbReference type="Proteomes" id="UP000278222">
    <property type="component" value="Unassembled WGS sequence"/>
</dbReference>
<keyword evidence="4" id="KW-1185">Reference proteome</keyword>
<dbReference type="EMBL" id="RJKX01000011">
    <property type="protein sequence ID" value="ROQ01818.1"/>
    <property type="molecule type" value="Genomic_DNA"/>
</dbReference>
<name>A0A3N1ME32_9PROT</name>